<sequence>MDQDSPDLSIICTNSLQVRTSKNSTKNTFPKLWRNVDGCSPADNGHKVYFERSLACQFHLSSNPGAYAFTVFPFLRSSLFIYFFPSPLLRGGGGIEKGQMSCAGHPANFWTGRKFLLRWAGTSDLMSSGQQIV</sequence>
<accession>A0AAV4USQ5</accession>
<name>A0AAV4USQ5_CAEEX</name>
<proteinExistence type="predicted"/>
<dbReference type="Proteomes" id="UP001054945">
    <property type="component" value="Unassembled WGS sequence"/>
</dbReference>
<reference evidence="1 2" key="1">
    <citation type="submission" date="2021-06" db="EMBL/GenBank/DDBJ databases">
        <title>Caerostris extrusa draft genome.</title>
        <authorList>
            <person name="Kono N."/>
            <person name="Arakawa K."/>
        </authorList>
    </citation>
    <scope>NUCLEOTIDE SEQUENCE [LARGE SCALE GENOMIC DNA]</scope>
</reference>
<keyword evidence="2" id="KW-1185">Reference proteome</keyword>
<dbReference type="AlphaFoldDB" id="A0AAV4USQ5"/>
<dbReference type="EMBL" id="BPLR01013375">
    <property type="protein sequence ID" value="GIY60766.1"/>
    <property type="molecule type" value="Genomic_DNA"/>
</dbReference>
<evidence type="ECO:0000313" key="2">
    <source>
        <dbReference type="Proteomes" id="UP001054945"/>
    </source>
</evidence>
<gene>
    <name evidence="1" type="ORF">CEXT_718611</name>
</gene>
<organism evidence="1 2">
    <name type="scientific">Caerostris extrusa</name>
    <name type="common">Bark spider</name>
    <name type="synonym">Caerostris bankana</name>
    <dbReference type="NCBI Taxonomy" id="172846"/>
    <lineage>
        <taxon>Eukaryota</taxon>
        <taxon>Metazoa</taxon>
        <taxon>Ecdysozoa</taxon>
        <taxon>Arthropoda</taxon>
        <taxon>Chelicerata</taxon>
        <taxon>Arachnida</taxon>
        <taxon>Araneae</taxon>
        <taxon>Araneomorphae</taxon>
        <taxon>Entelegynae</taxon>
        <taxon>Araneoidea</taxon>
        <taxon>Araneidae</taxon>
        <taxon>Caerostris</taxon>
    </lineage>
</organism>
<protein>
    <submittedName>
        <fullName evidence="1">Uncharacterized protein</fullName>
    </submittedName>
</protein>
<evidence type="ECO:0000313" key="1">
    <source>
        <dbReference type="EMBL" id="GIY60766.1"/>
    </source>
</evidence>
<comment type="caution">
    <text evidence="1">The sequence shown here is derived from an EMBL/GenBank/DDBJ whole genome shotgun (WGS) entry which is preliminary data.</text>
</comment>